<dbReference type="GO" id="GO:0004364">
    <property type="term" value="F:glutathione transferase activity"/>
    <property type="evidence" value="ECO:0007669"/>
    <property type="project" value="UniProtKB-EC"/>
</dbReference>
<dbReference type="InterPro" id="IPR014025">
    <property type="entry name" value="Glutaredoxin_subgr"/>
</dbReference>
<dbReference type="FunFam" id="3.40.30.10:FF:000026">
    <property type="entry name" value="Glutaredoxin 2"/>
    <property type="match status" value="1"/>
</dbReference>
<evidence type="ECO:0000256" key="2">
    <source>
        <dbReference type="ARBA" id="ARBA00022448"/>
    </source>
</evidence>
<dbReference type="PANTHER" id="PTHR45694:SF18">
    <property type="entry name" value="GLUTAREDOXIN-1-RELATED"/>
    <property type="match status" value="1"/>
</dbReference>
<name>A0A8K0WPS1_9HYPO</name>
<comment type="catalytic activity">
    <reaction evidence="7">
        <text>RX + glutathione = an S-substituted glutathione + a halide anion + H(+)</text>
        <dbReference type="Rhea" id="RHEA:16437"/>
        <dbReference type="ChEBI" id="CHEBI:15378"/>
        <dbReference type="ChEBI" id="CHEBI:16042"/>
        <dbReference type="ChEBI" id="CHEBI:17792"/>
        <dbReference type="ChEBI" id="CHEBI:57925"/>
        <dbReference type="ChEBI" id="CHEBI:90779"/>
        <dbReference type="EC" id="2.5.1.18"/>
    </reaction>
</comment>
<dbReference type="InterPro" id="IPR017937">
    <property type="entry name" value="Thioredoxin_CS"/>
</dbReference>
<dbReference type="Gene3D" id="3.40.30.10">
    <property type="entry name" value="Glutaredoxin"/>
    <property type="match status" value="1"/>
</dbReference>
<dbReference type="SUPFAM" id="SSF52833">
    <property type="entry name" value="Thioredoxin-like"/>
    <property type="match status" value="1"/>
</dbReference>
<evidence type="ECO:0000313" key="9">
    <source>
        <dbReference type="EMBL" id="KAH7311532.1"/>
    </source>
</evidence>
<dbReference type="GO" id="GO:0004602">
    <property type="term" value="F:glutathione peroxidase activity"/>
    <property type="evidence" value="ECO:0007669"/>
    <property type="project" value="UniProtKB-EC"/>
</dbReference>
<dbReference type="AlphaFoldDB" id="A0A8K0WPS1"/>
<evidence type="ECO:0000256" key="4">
    <source>
        <dbReference type="ARBA" id="ARBA00023157"/>
    </source>
</evidence>
<evidence type="ECO:0000256" key="3">
    <source>
        <dbReference type="ARBA" id="ARBA00022982"/>
    </source>
</evidence>
<dbReference type="PROSITE" id="PS00194">
    <property type="entry name" value="THIOREDOXIN_1"/>
    <property type="match status" value="1"/>
</dbReference>
<organism evidence="9 10">
    <name type="scientific">Stachybotrys elegans</name>
    <dbReference type="NCBI Taxonomy" id="80388"/>
    <lineage>
        <taxon>Eukaryota</taxon>
        <taxon>Fungi</taxon>
        <taxon>Dikarya</taxon>
        <taxon>Ascomycota</taxon>
        <taxon>Pezizomycotina</taxon>
        <taxon>Sordariomycetes</taxon>
        <taxon>Hypocreomycetidae</taxon>
        <taxon>Hypocreales</taxon>
        <taxon>Stachybotryaceae</taxon>
        <taxon>Stachybotrys</taxon>
    </lineage>
</organism>
<dbReference type="NCBIfam" id="TIGR02180">
    <property type="entry name" value="GRX_euk"/>
    <property type="match status" value="1"/>
</dbReference>
<dbReference type="PANTHER" id="PTHR45694">
    <property type="entry name" value="GLUTAREDOXIN 2"/>
    <property type="match status" value="1"/>
</dbReference>
<evidence type="ECO:0000256" key="1">
    <source>
        <dbReference type="ARBA" id="ARBA00000217"/>
    </source>
</evidence>
<dbReference type="EMBL" id="JAGPNK010000011">
    <property type="protein sequence ID" value="KAH7311532.1"/>
    <property type="molecule type" value="Genomic_DNA"/>
</dbReference>
<keyword evidence="5" id="KW-0676">Redox-active center</keyword>
<dbReference type="PRINTS" id="PR00160">
    <property type="entry name" value="GLUTAREDOXIN"/>
</dbReference>
<dbReference type="GO" id="GO:0005634">
    <property type="term" value="C:nucleus"/>
    <property type="evidence" value="ECO:0007669"/>
    <property type="project" value="TreeGrafter"/>
</dbReference>
<dbReference type="InterPro" id="IPR011899">
    <property type="entry name" value="Glutaredoxin_euk/vir"/>
</dbReference>
<keyword evidence="2" id="KW-0813">Transport</keyword>
<gene>
    <name evidence="9" type="ORF">B0I35DRAFT_438268</name>
</gene>
<dbReference type="GO" id="GO:0015038">
    <property type="term" value="F:glutathione disulfide oxidoreductase activity"/>
    <property type="evidence" value="ECO:0007669"/>
    <property type="project" value="TreeGrafter"/>
</dbReference>
<proteinExistence type="predicted"/>
<keyword evidence="10" id="KW-1185">Reference proteome</keyword>
<dbReference type="InterPro" id="IPR036249">
    <property type="entry name" value="Thioredoxin-like_sf"/>
</dbReference>
<sequence>MNFFRSFFSTSTAAMSEASKQKVQQLINDNAVVVFSKSYCPYCSQTKSTLRSFDAKAEVLELDNLEDGSDLQAALQAITGQRTVPNIFIAKKHIGGNSDLQALASDGNLKTMLQDAGAL</sequence>
<comment type="catalytic activity">
    <reaction evidence="6">
        <text>1-chloro-2,4-dinitrobenzene + glutathione = 2,4-dinitrophenyl-S-glutathione + chloride + H(+)</text>
        <dbReference type="Rhea" id="RHEA:51220"/>
        <dbReference type="ChEBI" id="CHEBI:15378"/>
        <dbReference type="ChEBI" id="CHEBI:17996"/>
        <dbReference type="ChEBI" id="CHEBI:34718"/>
        <dbReference type="ChEBI" id="CHEBI:57925"/>
        <dbReference type="ChEBI" id="CHEBI:133977"/>
        <dbReference type="EC" id="2.5.1.18"/>
    </reaction>
</comment>
<dbReference type="OrthoDB" id="418495at2759"/>
<comment type="caution">
    <text evidence="9">The sequence shown here is derived from an EMBL/GenBank/DDBJ whole genome shotgun (WGS) entry which is preliminary data.</text>
</comment>
<reference evidence="9" key="1">
    <citation type="journal article" date="2021" name="Nat. Commun.">
        <title>Genetic determinants of endophytism in the Arabidopsis root mycobiome.</title>
        <authorList>
            <person name="Mesny F."/>
            <person name="Miyauchi S."/>
            <person name="Thiergart T."/>
            <person name="Pickel B."/>
            <person name="Atanasova L."/>
            <person name="Karlsson M."/>
            <person name="Huettel B."/>
            <person name="Barry K.W."/>
            <person name="Haridas S."/>
            <person name="Chen C."/>
            <person name="Bauer D."/>
            <person name="Andreopoulos W."/>
            <person name="Pangilinan J."/>
            <person name="LaButti K."/>
            <person name="Riley R."/>
            <person name="Lipzen A."/>
            <person name="Clum A."/>
            <person name="Drula E."/>
            <person name="Henrissat B."/>
            <person name="Kohler A."/>
            <person name="Grigoriev I.V."/>
            <person name="Martin F.M."/>
            <person name="Hacquard S."/>
        </authorList>
    </citation>
    <scope>NUCLEOTIDE SEQUENCE</scope>
    <source>
        <strain evidence="9">MPI-CAGE-CH-0235</strain>
    </source>
</reference>
<evidence type="ECO:0000256" key="6">
    <source>
        <dbReference type="ARBA" id="ARBA00035808"/>
    </source>
</evidence>
<dbReference type="PROSITE" id="PS00195">
    <property type="entry name" value="GLUTAREDOXIN_1"/>
    <property type="match status" value="1"/>
</dbReference>
<dbReference type="Proteomes" id="UP000813444">
    <property type="component" value="Unassembled WGS sequence"/>
</dbReference>
<accession>A0A8K0WPS1</accession>
<dbReference type="CDD" id="cd03419">
    <property type="entry name" value="GRX_GRXh_1_2_like"/>
    <property type="match status" value="1"/>
</dbReference>
<evidence type="ECO:0000256" key="7">
    <source>
        <dbReference type="ARBA" id="ARBA00047960"/>
    </source>
</evidence>
<feature type="domain" description="Glutaredoxin" evidence="8">
    <location>
        <begin position="32"/>
        <end position="94"/>
    </location>
</feature>
<dbReference type="PROSITE" id="PS51354">
    <property type="entry name" value="GLUTAREDOXIN_2"/>
    <property type="match status" value="1"/>
</dbReference>
<evidence type="ECO:0000259" key="8">
    <source>
        <dbReference type="Pfam" id="PF00462"/>
    </source>
</evidence>
<evidence type="ECO:0000256" key="5">
    <source>
        <dbReference type="ARBA" id="ARBA00023284"/>
    </source>
</evidence>
<dbReference type="GO" id="GO:0034599">
    <property type="term" value="P:cellular response to oxidative stress"/>
    <property type="evidence" value="ECO:0007669"/>
    <property type="project" value="TreeGrafter"/>
</dbReference>
<evidence type="ECO:0000313" key="10">
    <source>
        <dbReference type="Proteomes" id="UP000813444"/>
    </source>
</evidence>
<keyword evidence="4" id="KW-1015">Disulfide bond</keyword>
<dbReference type="GO" id="GO:0005737">
    <property type="term" value="C:cytoplasm"/>
    <property type="evidence" value="ECO:0007669"/>
    <property type="project" value="TreeGrafter"/>
</dbReference>
<keyword evidence="3" id="KW-0249">Electron transport</keyword>
<dbReference type="InterPro" id="IPR011767">
    <property type="entry name" value="GLR_AS"/>
</dbReference>
<comment type="catalytic activity">
    <reaction evidence="1">
        <text>2 glutathione + H2O2 = glutathione disulfide + 2 H2O</text>
        <dbReference type="Rhea" id="RHEA:16833"/>
        <dbReference type="ChEBI" id="CHEBI:15377"/>
        <dbReference type="ChEBI" id="CHEBI:16240"/>
        <dbReference type="ChEBI" id="CHEBI:57925"/>
        <dbReference type="ChEBI" id="CHEBI:58297"/>
        <dbReference type="EC" id="1.11.1.9"/>
    </reaction>
</comment>
<dbReference type="Pfam" id="PF00462">
    <property type="entry name" value="Glutaredoxin"/>
    <property type="match status" value="1"/>
</dbReference>
<dbReference type="InterPro" id="IPR002109">
    <property type="entry name" value="Glutaredoxin"/>
</dbReference>
<protein>
    <submittedName>
        <fullName evidence="9">Glutaredoxin</fullName>
    </submittedName>
</protein>